<proteinExistence type="predicted"/>
<feature type="region of interest" description="Disordered" evidence="1">
    <location>
        <begin position="58"/>
        <end position="82"/>
    </location>
</feature>
<evidence type="ECO:0000256" key="1">
    <source>
        <dbReference type="SAM" id="MobiDB-lite"/>
    </source>
</evidence>
<keyword evidence="2" id="KW-1185">Reference proteome</keyword>
<dbReference type="AlphaFoldDB" id="A0A8U0RZA1"/>
<feature type="compositionally biased region" description="Acidic residues" evidence="1">
    <location>
        <begin position="58"/>
        <end position="68"/>
    </location>
</feature>
<protein>
    <submittedName>
        <fullName evidence="3">RWD domain-containing protein 1-like</fullName>
    </submittedName>
</protein>
<name>A0A8U0RZA1_MUSPF</name>
<dbReference type="Proteomes" id="UP000000715">
    <property type="component" value="Unplaced"/>
</dbReference>
<evidence type="ECO:0000313" key="3">
    <source>
        <dbReference type="RefSeq" id="XP_044933490.1"/>
    </source>
</evidence>
<reference evidence="3" key="1">
    <citation type="submission" date="2025-08" db="UniProtKB">
        <authorList>
            <consortium name="RefSeq"/>
        </authorList>
    </citation>
    <scope>IDENTIFICATION</scope>
    <source>
        <tissue evidence="3">Brain</tissue>
    </source>
</reference>
<dbReference type="GeneID" id="123391321"/>
<evidence type="ECO:0000313" key="2">
    <source>
        <dbReference type="Proteomes" id="UP000000715"/>
    </source>
</evidence>
<dbReference type="RefSeq" id="XP_044933490.1">
    <property type="nucleotide sequence ID" value="XM_045077555.1"/>
</dbReference>
<sequence>MRSSRKKNELSGKQPLETHHDHDTLDMQCLEDAGNNAEVDEFLFPEFLFCSSVLQETDDLELEDEEDDSNHSPADPESDLTN</sequence>
<gene>
    <name evidence="3" type="primary">LOC123391321</name>
</gene>
<feature type="region of interest" description="Disordered" evidence="1">
    <location>
        <begin position="1"/>
        <end position="29"/>
    </location>
</feature>
<dbReference type="OrthoDB" id="277175at2759"/>
<organism evidence="2 3">
    <name type="scientific">Mustela putorius furo</name>
    <name type="common">European domestic ferret</name>
    <name type="synonym">Mustela furo</name>
    <dbReference type="NCBI Taxonomy" id="9669"/>
    <lineage>
        <taxon>Eukaryota</taxon>
        <taxon>Metazoa</taxon>
        <taxon>Chordata</taxon>
        <taxon>Craniata</taxon>
        <taxon>Vertebrata</taxon>
        <taxon>Euteleostomi</taxon>
        <taxon>Mammalia</taxon>
        <taxon>Eutheria</taxon>
        <taxon>Laurasiatheria</taxon>
        <taxon>Carnivora</taxon>
        <taxon>Caniformia</taxon>
        <taxon>Musteloidea</taxon>
        <taxon>Mustelidae</taxon>
        <taxon>Mustelinae</taxon>
        <taxon>Mustela</taxon>
    </lineage>
</organism>
<accession>A0A8U0RZA1</accession>
<feature type="compositionally biased region" description="Basic and acidic residues" evidence="1">
    <location>
        <begin position="1"/>
        <end position="25"/>
    </location>
</feature>